<dbReference type="Gene3D" id="3.40.50.2300">
    <property type="match status" value="2"/>
</dbReference>
<dbReference type="Proteomes" id="UP001139103">
    <property type="component" value="Unassembled WGS sequence"/>
</dbReference>
<reference evidence="5" key="1">
    <citation type="submission" date="2021-11" db="EMBL/GenBank/DDBJ databases">
        <title>Genome sequence.</title>
        <authorList>
            <person name="Sun Q."/>
        </authorList>
    </citation>
    <scope>NUCLEOTIDE SEQUENCE</scope>
    <source>
        <strain evidence="5">JC732</strain>
    </source>
</reference>
<dbReference type="PROSITE" id="PS51257">
    <property type="entry name" value="PROKAR_LIPOPROTEIN"/>
    <property type="match status" value="1"/>
</dbReference>
<dbReference type="InterPro" id="IPR028081">
    <property type="entry name" value="Leu-bd"/>
</dbReference>
<comment type="caution">
    <text evidence="5">The sequence shown here is derived from an EMBL/GenBank/DDBJ whole genome shotgun (WGS) entry which is preliminary data.</text>
</comment>
<dbReference type="PANTHER" id="PTHR47235:SF1">
    <property type="entry name" value="BLR6548 PROTEIN"/>
    <property type="match status" value="1"/>
</dbReference>
<protein>
    <submittedName>
        <fullName evidence="5">ABC transporter substrate-binding protein</fullName>
    </submittedName>
</protein>
<gene>
    <name evidence="5" type="ORF">LOC68_24125</name>
</gene>
<keyword evidence="2 3" id="KW-0732">Signal</keyword>
<feature type="signal peptide" evidence="3">
    <location>
        <begin position="1"/>
        <end position="27"/>
    </location>
</feature>
<evidence type="ECO:0000313" key="5">
    <source>
        <dbReference type="EMBL" id="MCC9631495.1"/>
    </source>
</evidence>
<evidence type="ECO:0000256" key="1">
    <source>
        <dbReference type="ARBA" id="ARBA00010062"/>
    </source>
</evidence>
<dbReference type="EMBL" id="JAJKFT010000010">
    <property type="protein sequence ID" value="MCC9631495.1"/>
    <property type="molecule type" value="Genomic_DNA"/>
</dbReference>
<evidence type="ECO:0000259" key="4">
    <source>
        <dbReference type="Pfam" id="PF13458"/>
    </source>
</evidence>
<keyword evidence="6" id="KW-1185">Reference proteome</keyword>
<feature type="chain" id="PRO_5040970322" evidence="3">
    <location>
        <begin position="28"/>
        <end position="404"/>
    </location>
</feature>
<evidence type="ECO:0000256" key="3">
    <source>
        <dbReference type="SAM" id="SignalP"/>
    </source>
</evidence>
<dbReference type="InterPro" id="IPR028082">
    <property type="entry name" value="Peripla_BP_I"/>
</dbReference>
<dbReference type="SUPFAM" id="SSF53822">
    <property type="entry name" value="Periplasmic binding protein-like I"/>
    <property type="match status" value="1"/>
</dbReference>
<evidence type="ECO:0000313" key="6">
    <source>
        <dbReference type="Proteomes" id="UP001139103"/>
    </source>
</evidence>
<evidence type="ECO:0000256" key="2">
    <source>
        <dbReference type="ARBA" id="ARBA00022729"/>
    </source>
</evidence>
<organism evidence="5 6">
    <name type="scientific">Blastopirellula sediminis</name>
    <dbReference type="NCBI Taxonomy" id="2894196"/>
    <lineage>
        <taxon>Bacteria</taxon>
        <taxon>Pseudomonadati</taxon>
        <taxon>Planctomycetota</taxon>
        <taxon>Planctomycetia</taxon>
        <taxon>Pirellulales</taxon>
        <taxon>Pirellulaceae</taxon>
        <taxon>Blastopirellula</taxon>
    </lineage>
</organism>
<proteinExistence type="inferred from homology"/>
<dbReference type="PANTHER" id="PTHR47235">
    <property type="entry name" value="BLR6548 PROTEIN"/>
    <property type="match status" value="1"/>
</dbReference>
<feature type="domain" description="Leucine-binding protein" evidence="4">
    <location>
        <begin position="35"/>
        <end position="387"/>
    </location>
</feature>
<dbReference type="Pfam" id="PF13458">
    <property type="entry name" value="Peripla_BP_6"/>
    <property type="match status" value="1"/>
</dbReference>
<dbReference type="AlphaFoldDB" id="A0A9X1SHP8"/>
<comment type="similarity">
    <text evidence="1">Belongs to the leucine-binding protein family.</text>
</comment>
<name>A0A9X1SHP8_9BACT</name>
<accession>A0A9X1SHP8</accession>
<dbReference type="CDD" id="cd19978">
    <property type="entry name" value="PBP1_ABC_ligand_binding-like"/>
    <property type="match status" value="1"/>
</dbReference>
<sequence>MRSLSTRRRTQFLCAACCALFACVSVAEEPRDSPPLRFGMSTALTGPVSELGIQMRRGVLSAFAEANLAGGVQGRQLELVALDDGYEPSETGPNIHRLIELEQVLAIVGDVGTPTAIVAAPIAQRAKVPFIGALTGAGVLRKSPPDRYVINFRASYAEETSMMVDALVAAGIEPDEIAFITQRDGYGDAGFAGGTAALKRHGIERPGTIAHGRYERNTMAVEGALADLILHRPTPKAVILVGAYSPCAKLIRLAKESDFDPLFLNVSFVGGNLLAAALDDQGDGVLVSQVVPHVQEDLAINRQHRAALALLEPTKSPPTQISLEGYVVGRLLILALQRIEGEIRRETIADACEGLGDFDLGLGVPLRLTSDEHQASHAVWATRIEAGEVRPIPWSELLPQERQP</sequence>